<evidence type="ECO:0000313" key="1">
    <source>
        <dbReference type="EMBL" id="EFJ08621.1"/>
    </source>
</evidence>
<sequence>MERLIIRNNRLVRDDGKKRGRYEDEEAKGGKAMIKRTKMDQQLQDKETKGEQEYLKACFRGGPTLVRLSFLNPAKVEATREIKFNPAYSFLNPAKVEATREIKFNPAYSFPNPAKVEATREIKFNPADSFPNPAKVEATREIKFNPAYSFLNPAKVEATREIKFNPADSFPNPAKVEATREIKFNPADNPAKVEATREIKFNPADSFPNPAKVEATREMPMRREVKSKATKQLETSMTMEIECEPVDKVKGGNKVAVHASGIFQVAKPLPICSQHVKTSRSQTFGSVTCSNFTNANFLVTCGSSIASGHKT</sequence>
<reference evidence="1 2" key="1">
    <citation type="journal article" date="2011" name="Science">
        <title>The Selaginella genome identifies genetic changes associated with the evolution of vascular plants.</title>
        <authorList>
            <person name="Banks J.A."/>
            <person name="Nishiyama T."/>
            <person name="Hasebe M."/>
            <person name="Bowman J.L."/>
            <person name="Gribskov M."/>
            <person name="dePamphilis C."/>
            <person name="Albert V.A."/>
            <person name="Aono N."/>
            <person name="Aoyama T."/>
            <person name="Ambrose B.A."/>
            <person name="Ashton N.W."/>
            <person name="Axtell M.J."/>
            <person name="Barker E."/>
            <person name="Barker M.S."/>
            <person name="Bennetzen J.L."/>
            <person name="Bonawitz N.D."/>
            <person name="Chapple C."/>
            <person name="Cheng C."/>
            <person name="Correa L.G."/>
            <person name="Dacre M."/>
            <person name="DeBarry J."/>
            <person name="Dreyer I."/>
            <person name="Elias M."/>
            <person name="Engstrom E.M."/>
            <person name="Estelle M."/>
            <person name="Feng L."/>
            <person name="Finet C."/>
            <person name="Floyd S.K."/>
            <person name="Frommer W.B."/>
            <person name="Fujita T."/>
            <person name="Gramzow L."/>
            <person name="Gutensohn M."/>
            <person name="Harholt J."/>
            <person name="Hattori M."/>
            <person name="Heyl A."/>
            <person name="Hirai T."/>
            <person name="Hiwatashi Y."/>
            <person name="Ishikawa M."/>
            <person name="Iwata M."/>
            <person name="Karol K.G."/>
            <person name="Koehler B."/>
            <person name="Kolukisaoglu U."/>
            <person name="Kubo M."/>
            <person name="Kurata T."/>
            <person name="Lalonde S."/>
            <person name="Li K."/>
            <person name="Li Y."/>
            <person name="Litt A."/>
            <person name="Lyons E."/>
            <person name="Manning G."/>
            <person name="Maruyama T."/>
            <person name="Michael T.P."/>
            <person name="Mikami K."/>
            <person name="Miyazaki S."/>
            <person name="Morinaga S."/>
            <person name="Murata T."/>
            <person name="Mueller-Roeber B."/>
            <person name="Nelson D.R."/>
            <person name="Obara M."/>
            <person name="Oguri Y."/>
            <person name="Olmstead R.G."/>
            <person name="Onodera N."/>
            <person name="Petersen B.L."/>
            <person name="Pils B."/>
            <person name="Prigge M."/>
            <person name="Rensing S.A."/>
            <person name="Riano-Pachon D.M."/>
            <person name="Roberts A.W."/>
            <person name="Sato Y."/>
            <person name="Scheller H.V."/>
            <person name="Schulz B."/>
            <person name="Schulz C."/>
            <person name="Shakirov E.V."/>
            <person name="Shibagaki N."/>
            <person name="Shinohara N."/>
            <person name="Shippen D.E."/>
            <person name="Soerensen I."/>
            <person name="Sotooka R."/>
            <person name="Sugimoto N."/>
            <person name="Sugita M."/>
            <person name="Sumikawa N."/>
            <person name="Tanurdzic M."/>
            <person name="Theissen G."/>
            <person name="Ulvskov P."/>
            <person name="Wakazuki S."/>
            <person name="Weng J.K."/>
            <person name="Willats W.W."/>
            <person name="Wipf D."/>
            <person name="Wolf P.G."/>
            <person name="Yang L."/>
            <person name="Zimmer A.D."/>
            <person name="Zhu Q."/>
            <person name="Mitros T."/>
            <person name="Hellsten U."/>
            <person name="Loque D."/>
            <person name="Otillar R."/>
            <person name="Salamov A."/>
            <person name="Schmutz J."/>
            <person name="Shapiro H."/>
            <person name="Lindquist E."/>
            <person name="Lucas S."/>
            <person name="Rokhsar D."/>
            <person name="Grigoriev I.V."/>
        </authorList>
    </citation>
    <scope>NUCLEOTIDE SEQUENCE [LARGE SCALE GENOMIC DNA]</scope>
</reference>
<accession>D8T415</accession>
<gene>
    <name evidence="1" type="ORF">SELMODRAFT_428799</name>
</gene>
<dbReference type="Proteomes" id="UP000001514">
    <property type="component" value="Unassembled WGS sequence"/>
</dbReference>
<keyword evidence="2" id="KW-1185">Reference proteome</keyword>
<evidence type="ECO:0000313" key="2">
    <source>
        <dbReference type="Proteomes" id="UP000001514"/>
    </source>
</evidence>
<dbReference type="EMBL" id="GL377672">
    <property type="protein sequence ID" value="EFJ08621.1"/>
    <property type="molecule type" value="Genomic_DNA"/>
</dbReference>
<dbReference type="AlphaFoldDB" id="D8T415"/>
<dbReference type="KEGG" id="smo:SELMODRAFT_428799"/>
<name>D8T415_SELML</name>
<dbReference type="Gramene" id="EFJ08621">
    <property type="protein sequence ID" value="EFJ08621"/>
    <property type="gene ID" value="SELMODRAFT_428799"/>
</dbReference>
<dbReference type="HOGENOM" id="CLU_895451_0_0_1"/>
<organism evidence="2">
    <name type="scientific">Selaginella moellendorffii</name>
    <name type="common">Spikemoss</name>
    <dbReference type="NCBI Taxonomy" id="88036"/>
    <lineage>
        <taxon>Eukaryota</taxon>
        <taxon>Viridiplantae</taxon>
        <taxon>Streptophyta</taxon>
        <taxon>Embryophyta</taxon>
        <taxon>Tracheophyta</taxon>
        <taxon>Lycopodiopsida</taxon>
        <taxon>Selaginellales</taxon>
        <taxon>Selaginellaceae</taxon>
        <taxon>Selaginella</taxon>
    </lineage>
</organism>
<dbReference type="InParanoid" id="D8T415"/>
<protein>
    <submittedName>
        <fullName evidence="1">Uncharacterized protein</fullName>
    </submittedName>
</protein>
<proteinExistence type="predicted"/>